<protein>
    <submittedName>
        <fullName evidence="1 3">Uncharacterized protein</fullName>
    </submittedName>
</protein>
<reference evidence="1 2" key="2">
    <citation type="submission" date="2018-11" db="EMBL/GenBank/DDBJ databases">
        <authorList>
            <consortium name="Pathogen Informatics"/>
        </authorList>
    </citation>
    <scope>NUCLEOTIDE SEQUENCE [LARGE SCALE GENOMIC DNA]</scope>
    <source>
        <strain evidence="1 2">NST_G2</strain>
    </source>
</reference>
<evidence type="ECO:0000313" key="1">
    <source>
        <dbReference type="EMBL" id="VDM02118.1"/>
    </source>
</evidence>
<keyword evidence="2" id="KW-1185">Reference proteome</keyword>
<gene>
    <name evidence="1" type="ORF">SSLN_LOCUS15732</name>
</gene>
<name>A0A183TGY4_SCHSO</name>
<dbReference type="Proteomes" id="UP000275846">
    <property type="component" value="Unassembled WGS sequence"/>
</dbReference>
<evidence type="ECO:0000313" key="3">
    <source>
        <dbReference type="WBParaSite" id="SSLN_0001633501-mRNA-1"/>
    </source>
</evidence>
<proteinExistence type="predicted"/>
<dbReference type="EMBL" id="UYSU01040233">
    <property type="protein sequence ID" value="VDM02118.1"/>
    <property type="molecule type" value="Genomic_DNA"/>
</dbReference>
<dbReference type="AlphaFoldDB" id="A0A183TGY4"/>
<reference evidence="3" key="1">
    <citation type="submission" date="2016-06" db="UniProtKB">
        <authorList>
            <consortium name="WormBaseParasite"/>
        </authorList>
    </citation>
    <scope>IDENTIFICATION</scope>
</reference>
<evidence type="ECO:0000313" key="2">
    <source>
        <dbReference type="Proteomes" id="UP000275846"/>
    </source>
</evidence>
<accession>A0A183TGY4</accession>
<organism evidence="3">
    <name type="scientific">Schistocephalus solidus</name>
    <name type="common">Tapeworm</name>
    <dbReference type="NCBI Taxonomy" id="70667"/>
    <lineage>
        <taxon>Eukaryota</taxon>
        <taxon>Metazoa</taxon>
        <taxon>Spiralia</taxon>
        <taxon>Lophotrochozoa</taxon>
        <taxon>Platyhelminthes</taxon>
        <taxon>Cestoda</taxon>
        <taxon>Eucestoda</taxon>
        <taxon>Diphyllobothriidea</taxon>
        <taxon>Diphyllobothriidae</taxon>
        <taxon>Schistocephalus</taxon>
    </lineage>
</organism>
<dbReference type="WBParaSite" id="SSLN_0001633501-mRNA-1">
    <property type="protein sequence ID" value="SSLN_0001633501-mRNA-1"/>
    <property type="gene ID" value="SSLN_0001633501"/>
</dbReference>
<sequence length="100" mass="11089">MTVLLRILKRNIYLFPNTEKTVVMLQPPPKTAYNIRCINVKGSLLQAIDCFTNLGINLSLSSKAQDEFAHGISNVSQAFATCRKSSGIVRVSPLSTKFKM</sequence>